<feature type="transmembrane region" description="Helical" evidence="2">
    <location>
        <begin position="46"/>
        <end position="67"/>
    </location>
</feature>
<feature type="transmembrane region" description="Helical" evidence="2">
    <location>
        <begin position="775"/>
        <end position="795"/>
    </location>
</feature>
<dbReference type="InterPro" id="IPR029787">
    <property type="entry name" value="Nucleotide_cyclase"/>
</dbReference>
<dbReference type="Proteomes" id="UP001146120">
    <property type="component" value="Unassembled WGS sequence"/>
</dbReference>
<feature type="transmembrane region" description="Helical" evidence="2">
    <location>
        <begin position="2042"/>
        <end position="2062"/>
    </location>
</feature>
<feature type="transmembrane region" description="Helical" evidence="2">
    <location>
        <begin position="1992"/>
        <end position="2015"/>
    </location>
</feature>
<feature type="transmembrane region" description="Helical" evidence="2">
    <location>
        <begin position="95"/>
        <end position="119"/>
    </location>
</feature>
<dbReference type="EMBL" id="DAKRPA010000010">
    <property type="protein sequence ID" value="DBA04265.1"/>
    <property type="molecule type" value="Genomic_DNA"/>
</dbReference>
<keyword evidence="2" id="KW-0472">Membrane</keyword>
<dbReference type="PANTHER" id="PTHR43081">
    <property type="entry name" value="ADENYLATE CYCLASE, TERMINAL-DIFFERENTIATION SPECIFIC-RELATED"/>
    <property type="match status" value="1"/>
</dbReference>
<gene>
    <name evidence="4" type="ORF">N0F65_009500</name>
</gene>
<feature type="transmembrane region" description="Helical" evidence="2">
    <location>
        <begin position="1891"/>
        <end position="1916"/>
    </location>
</feature>
<dbReference type="GO" id="GO:0035556">
    <property type="term" value="P:intracellular signal transduction"/>
    <property type="evidence" value="ECO:0007669"/>
    <property type="project" value="InterPro"/>
</dbReference>
<keyword evidence="2" id="KW-0812">Transmembrane</keyword>
<feature type="transmembrane region" description="Helical" evidence="2">
    <location>
        <begin position="321"/>
        <end position="342"/>
    </location>
</feature>
<proteinExistence type="predicted"/>
<feature type="transmembrane region" description="Helical" evidence="2">
    <location>
        <begin position="1511"/>
        <end position="1531"/>
    </location>
</feature>
<sequence length="2472" mass="276231">GSVYFVRPAVYLNLSRVNEKRTPAPSIDANLGASKAVPFVMVHYQWLLAMVTAPGTLVGTVVVHGVIRAGRANAWLLRPPARRSTTARPSMVSMLWMPMAAATVGMSSVATCMTMLNLRIRWDVHVSSVRWLFFLFFVYLFIWCVTRFALYVWLLGMTRDDFEDIDGRLSASQLDRLGVIGVPHLEASRHLGVIVLMIVGDTALFGYALSMFPLTYELWKIATKSMDRGVKKEREHIKLYTWMLHTVMAVFLGVEVVLAIVYEGYTKKSSICIMFIYCVQFMSLVFMLSLLWMLRVRGRKYESVQGVFVASPVYQRLKRIMVVYSFFSFQFQVASLILQLTSETREAVLEYVGFSLFIYHASGLALAITTGCSQECVLSLFACCIPDEIEAHFLHRPGVPAQDLSDVEQHEPPHGAPIFVFTDIESSSALWSIADGRFMQAATDLHDDILRSTLAKYRGYEITTAGDAFQLAFRTIKEAAEYCMDVQMQLLCAPWPKQLEGMVPATRKVRAGHRVVFNGLRVRMGIHDTHPSDGVLVEQTHAVTGKATYTGASQVIANEVGDLGDGGQILITRRVADWLMANESNMRMEYRVERVDTYSIPQVNAHLEIYQLLPLLLCARRRLFSTSLRRRMANISFAGPSSVYGLTIHDHRSSFDNGHTVRTHMWTEVGAVVMGVSMLATMITAAHLLVHSRDQRVSCVRWLFGLFFVDLTVWCIARFIKTIWLYAALRDETHEEGEADNLYNQFDQFGPHSVTLLRQGDNTATMTGVVITGDVALFGVVLVSFALTRELTLLVTTSMDGGAKKERAKVALYSRIIYGMMGVLLVVEVVMALWEQGYSEHTHACKLFVYATQTTSMLFIGYSLHQLKRSGRKFEPVHGVFVQSPLYTRLKRIMIVYALFTCQFQLSSLVNQFTTYNDHVVIAFSGISSILYCATGLALSITTGCSQTCVINMCRCCMPDDVEAHDYSDTQRYVAEEPMIAPPSCSPVFVFTDIESSSDLWGMDGGRVMQQATEIHDNILRGALTKYGGYEIATAGDAFQLAFHSIRHAVEYCIYVQAALLSATWPKALHGLVPATKRQRSGRRWIFSGIRVRMGIHDTHESEGALVCSQHAVTGKMTYTGASEVVANEVGDLGNGGQILVTQRVANWITANENKLSRKVEVDFVSKYTMPQLHTAFDIYQVNSATLAARKQHWSKTLRRHLGSLAVTRQSMDSIAMLASRPSDPDVPGVHTTTFWRKCLLYGHPRLKQAGSRHRSRPNQHTRFGPDTLSEHNWSSHMRLIWTPVAAVMMGLSAVATTAAFLYLRRFMRMATTRISTVQWLFGKFFAYLALWSLARFVYMVWLWYVLCEQVDAGVLQESDYNQFDRLGSQAVDLIHEYRSAFMSSMMVIGDAALMGVALSTFPLARELWRLASQSMDGGVVKEQAKMRRYGCIVHALLLTFVCVELGLAVRDGGYSTACYTCKLVVYGVQMFSLAVVAAALLNLKCSGRKFESVQGVFVQSPLYERLKRIMIVYAFFTCQFQMSSVILQFVNDPYCLFTRFYGSLSLILYCSTGLALSITTACSQLCFLKLCSCWIPDDLEAQLIESSRSNGTCPANPAAEAPTTNVVFVFTDIEASSALWGIGEGKIMQEATEIHDRILRGTLTKHHGYEITTCGDSFQIAFHTVHDAVEYCLDVQQALLVAKWPKELHGLVDATKKQRSGVRQIFRGLRVRMGIHATDHFDGTLICRAHDVTGKMTYTGAAEVLASEVGDLGSGGQILITQAVADWVRENADFLNTSCEVESVGLYVSPQLRTKHELYQLNAKKLAGRKATFKPLKNIQVDAIWKLQPHRRNGSPFIFDERKRSRPHTVAIHPRVPATSASPYVERKTSVRCGLTSPLDHELCTQTYAVMIWVMLATLTMGASSFATIATSIYLKWHGMALRVSSIRWLFGIFFMCLVGWSTPRFIYFSWFWSVAESYSSIDPQDDEQSNQFGPFGLRTTATTRKNDPTILAILQMVGDIALIGIAVCSFPVARELWLLAQKSMDGGAEKEKRKIRRYRWVIFGSMSAFAALKIPLRIIYGKNSKYVNMCKLLSYGIQLVSLLFIAGTLIQLKCSGRKFEPVQGVIIQSPLYARLKNLLVIYSLFTCQFQLSSFILSYVTYNGRVYVVYSGVSLILYSATGLVLSIATACSQRCILRLCEHWLPPPDLEAQLIPCPVNSPEEPQTNIRPPLKNPVFVYTDVEASSTLWNLGNGTIMHQATEVHDSLLRAALIRFHGYEVATAGDSFQLAFHSIRQAVNYCMYVQTALLDAPWPKGLHGFIPSTAKVRCGHRVVFRGLRVRMGIHDAHESEGSMVCHPHAVTGRMTYTGTSQVIASEVSDLGDGGQVLVTRRVAEWIREHTNDLASKCDVDFVAKYPIVQLGTTLDIFQINPQSLVTRKQYFPQGLRRSCAIPSGTTYATPSVLEDPSTSPVTTDSDSSCEQGKIAAFGAL</sequence>
<feature type="transmembrane region" description="Helical" evidence="2">
    <location>
        <begin position="2121"/>
        <end position="2142"/>
    </location>
</feature>
<dbReference type="PANTHER" id="PTHR43081:SF1">
    <property type="entry name" value="ADENYLATE CYCLASE, TERMINAL-DIFFERENTIATION SPECIFIC"/>
    <property type="match status" value="1"/>
</dbReference>
<evidence type="ECO:0000256" key="1">
    <source>
        <dbReference type="SAM" id="MobiDB-lite"/>
    </source>
</evidence>
<feature type="transmembrane region" description="Helical" evidence="2">
    <location>
        <begin position="1280"/>
        <end position="1304"/>
    </location>
</feature>
<feature type="domain" description="Guanylate cyclase" evidence="3">
    <location>
        <begin position="418"/>
        <end position="561"/>
    </location>
</feature>
<feature type="transmembrane region" description="Helical" evidence="2">
    <location>
        <begin position="1386"/>
        <end position="1409"/>
    </location>
</feature>
<feature type="transmembrane region" description="Helical" evidence="2">
    <location>
        <begin position="131"/>
        <end position="154"/>
    </location>
</feature>
<feature type="transmembrane region" description="Helical" evidence="2">
    <location>
        <begin position="816"/>
        <end position="835"/>
    </location>
</feature>
<feature type="transmembrane region" description="Helical" evidence="2">
    <location>
        <begin position="1464"/>
        <end position="1484"/>
    </location>
</feature>
<feature type="transmembrane region" description="Helical" evidence="2">
    <location>
        <begin position="920"/>
        <end position="941"/>
    </location>
</feature>
<feature type="compositionally biased region" description="Low complexity" evidence="1">
    <location>
        <begin position="2447"/>
        <end position="2459"/>
    </location>
</feature>
<dbReference type="InterPro" id="IPR001054">
    <property type="entry name" value="A/G_cyclase"/>
</dbReference>
<feature type="transmembrane region" description="Helical" evidence="2">
    <location>
        <begin position="193"/>
        <end position="219"/>
    </location>
</feature>
<feature type="transmembrane region" description="Helical" evidence="2">
    <location>
        <begin position="1325"/>
        <end position="1347"/>
    </location>
</feature>
<organism evidence="4 5">
    <name type="scientific">Lagenidium giganteum</name>
    <dbReference type="NCBI Taxonomy" id="4803"/>
    <lineage>
        <taxon>Eukaryota</taxon>
        <taxon>Sar</taxon>
        <taxon>Stramenopiles</taxon>
        <taxon>Oomycota</taxon>
        <taxon>Peronosporomycetes</taxon>
        <taxon>Pythiales</taxon>
        <taxon>Pythiaceae</taxon>
    </lineage>
</organism>
<feature type="transmembrane region" description="Helical" evidence="2">
    <location>
        <begin position="669"/>
        <end position="690"/>
    </location>
</feature>
<dbReference type="InterPro" id="IPR050697">
    <property type="entry name" value="Adenylyl/Guanylyl_Cyclase_3/4"/>
</dbReference>
<evidence type="ECO:0000259" key="3">
    <source>
        <dbReference type="PROSITE" id="PS50125"/>
    </source>
</evidence>
<reference evidence="4" key="1">
    <citation type="submission" date="2022-11" db="EMBL/GenBank/DDBJ databases">
        <authorList>
            <person name="Morgan W.R."/>
            <person name="Tartar A."/>
        </authorList>
    </citation>
    <scope>NUCLEOTIDE SEQUENCE</scope>
    <source>
        <strain evidence="4">ARSEF 373</strain>
    </source>
</reference>
<name>A0AAV2ZK69_9STRA</name>
<dbReference type="Pfam" id="PF00211">
    <property type="entry name" value="Guanylate_cyc"/>
    <property type="match status" value="4"/>
</dbReference>
<protein>
    <recommendedName>
        <fullName evidence="3">Guanylate cyclase domain-containing protein</fullName>
    </recommendedName>
</protein>
<dbReference type="SMART" id="SM00044">
    <property type="entry name" value="CYCc"/>
    <property type="match status" value="1"/>
</dbReference>
<feature type="transmembrane region" description="Helical" evidence="2">
    <location>
        <begin position="239"/>
        <end position="262"/>
    </location>
</feature>
<comment type="caution">
    <text evidence="4">The sequence shown here is derived from an EMBL/GenBank/DDBJ whole genome shotgun (WGS) entry which is preliminary data.</text>
</comment>
<evidence type="ECO:0000313" key="4">
    <source>
        <dbReference type="EMBL" id="DBA04265.1"/>
    </source>
</evidence>
<dbReference type="PROSITE" id="PS50125">
    <property type="entry name" value="GUANYLATE_CYCLASE_2"/>
    <property type="match status" value="4"/>
</dbReference>
<feature type="domain" description="Guanylate cyclase" evidence="3">
    <location>
        <begin position="2217"/>
        <end position="2360"/>
    </location>
</feature>
<dbReference type="GO" id="GO:0009190">
    <property type="term" value="P:cyclic nucleotide biosynthetic process"/>
    <property type="evidence" value="ECO:0007669"/>
    <property type="project" value="InterPro"/>
</dbReference>
<evidence type="ECO:0000256" key="2">
    <source>
        <dbReference type="SAM" id="Phobius"/>
    </source>
</evidence>
<keyword evidence="5" id="KW-1185">Reference proteome</keyword>
<dbReference type="Gene3D" id="3.30.70.1230">
    <property type="entry name" value="Nucleotide cyclase"/>
    <property type="match status" value="4"/>
</dbReference>
<feature type="transmembrane region" description="Helical" evidence="2">
    <location>
        <begin position="1928"/>
        <end position="1952"/>
    </location>
</feature>
<evidence type="ECO:0000313" key="5">
    <source>
        <dbReference type="Proteomes" id="UP001146120"/>
    </source>
</evidence>
<feature type="region of interest" description="Disordered" evidence="1">
    <location>
        <begin position="2439"/>
        <end position="2459"/>
    </location>
</feature>
<feature type="transmembrane region" description="Helical" evidence="2">
    <location>
        <begin position="702"/>
        <end position="720"/>
    </location>
</feature>
<dbReference type="SUPFAM" id="SSF55073">
    <property type="entry name" value="Nucleotide cyclase"/>
    <property type="match status" value="4"/>
</dbReference>
<feature type="transmembrane region" description="Helical" evidence="2">
    <location>
        <begin position="847"/>
        <end position="864"/>
    </location>
</feature>
<accession>A0AAV2ZK69</accession>
<feature type="transmembrane region" description="Helical" evidence="2">
    <location>
        <begin position="274"/>
        <end position="294"/>
    </location>
</feature>
<feature type="transmembrane region" description="Helical" evidence="2">
    <location>
        <begin position="348"/>
        <end position="368"/>
    </location>
</feature>
<feature type="domain" description="Guanylate cyclase" evidence="3">
    <location>
        <begin position="988"/>
        <end position="1131"/>
    </location>
</feature>
<feature type="transmembrane region" description="Helical" evidence="2">
    <location>
        <begin position="2074"/>
        <end position="2092"/>
    </location>
</feature>
<feature type="transmembrane region" description="Helical" evidence="2">
    <location>
        <begin position="1430"/>
        <end position="1449"/>
    </location>
</feature>
<feature type="domain" description="Guanylate cyclase" evidence="3">
    <location>
        <begin position="1608"/>
        <end position="1751"/>
    </location>
</feature>
<keyword evidence="2" id="KW-1133">Transmembrane helix</keyword>
<reference evidence="4" key="2">
    <citation type="journal article" date="2023" name="Microbiol Resour">
        <title>Decontamination and Annotation of the Draft Genome Sequence of the Oomycete Lagenidium giganteum ARSEF 373.</title>
        <authorList>
            <person name="Morgan W.R."/>
            <person name="Tartar A."/>
        </authorList>
    </citation>
    <scope>NUCLEOTIDE SEQUENCE</scope>
    <source>
        <strain evidence="4">ARSEF 373</strain>
    </source>
</reference>
<feature type="transmembrane region" description="Helical" evidence="2">
    <location>
        <begin position="631"/>
        <end position="649"/>
    </location>
</feature>
<feature type="transmembrane region" description="Helical" evidence="2">
    <location>
        <begin position="2148"/>
        <end position="2169"/>
    </location>
</feature>
<feature type="non-terminal residue" evidence="4">
    <location>
        <position position="1"/>
    </location>
</feature>